<evidence type="ECO:0000313" key="10">
    <source>
        <dbReference type="Proteomes" id="UP000321328"/>
    </source>
</evidence>
<keyword evidence="10" id="KW-1185">Reference proteome</keyword>
<dbReference type="InterPro" id="IPR052017">
    <property type="entry name" value="TSUP"/>
</dbReference>
<keyword evidence="3" id="KW-0813">Transport</keyword>
<gene>
    <name evidence="9" type="ORF">PA7_05130</name>
</gene>
<dbReference type="PANTHER" id="PTHR30269">
    <property type="entry name" value="TRANSMEMBRANE PROTEIN YFCA"/>
    <property type="match status" value="1"/>
</dbReference>
<keyword evidence="5 8" id="KW-0812">Transmembrane</keyword>
<dbReference type="STRING" id="1123024.GCA_000423625_02095"/>
<keyword evidence="7 8" id="KW-0472">Membrane</keyword>
<dbReference type="Pfam" id="PF01925">
    <property type="entry name" value="TauE"/>
    <property type="match status" value="1"/>
</dbReference>
<proteinExistence type="inferred from homology"/>
<dbReference type="RefSeq" id="WP_028929973.1">
    <property type="nucleotide sequence ID" value="NZ_AUII01000007.1"/>
</dbReference>
<evidence type="ECO:0000256" key="1">
    <source>
        <dbReference type="ARBA" id="ARBA00004651"/>
    </source>
</evidence>
<evidence type="ECO:0000256" key="3">
    <source>
        <dbReference type="ARBA" id="ARBA00022448"/>
    </source>
</evidence>
<evidence type="ECO:0000256" key="2">
    <source>
        <dbReference type="ARBA" id="ARBA00009142"/>
    </source>
</evidence>
<feature type="transmembrane region" description="Helical" evidence="8">
    <location>
        <begin position="94"/>
        <end position="111"/>
    </location>
</feature>
<feature type="transmembrane region" description="Helical" evidence="8">
    <location>
        <begin position="123"/>
        <end position="147"/>
    </location>
</feature>
<reference evidence="9 10" key="1">
    <citation type="submission" date="2019-07" db="EMBL/GenBank/DDBJ databases">
        <title>Whole genome shotgun sequence of Pseudonocardia asaccharolytica NBRC 16224.</title>
        <authorList>
            <person name="Hosoyama A."/>
            <person name="Uohara A."/>
            <person name="Ohji S."/>
            <person name="Ichikawa N."/>
        </authorList>
    </citation>
    <scope>NUCLEOTIDE SEQUENCE [LARGE SCALE GENOMIC DNA]</scope>
    <source>
        <strain evidence="9 10">NBRC 16224</strain>
    </source>
</reference>
<feature type="transmembrane region" description="Helical" evidence="8">
    <location>
        <begin position="34"/>
        <end position="56"/>
    </location>
</feature>
<evidence type="ECO:0000256" key="4">
    <source>
        <dbReference type="ARBA" id="ARBA00022475"/>
    </source>
</evidence>
<comment type="similarity">
    <text evidence="2 8">Belongs to the 4-toluene sulfonate uptake permease (TSUP) (TC 2.A.102) family.</text>
</comment>
<name>A0A511CVS3_9PSEU</name>
<evidence type="ECO:0000256" key="7">
    <source>
        <dbReference type="ARBA" id="ARBA00023136"/>
    </source>
</evidence>
<feature type="transmembrane region" description="Helical" evidence="8">
    <location>
        <begin position="159"/>
        <end position="177"/>
    </location>
</feature>
<evidence type="ECO:0000256" key="6">
    <source>
        <dbReference type="ARBA" id="ARBA00022989"/>
    </source>
</evidence>
<evidence type="ECO:0000256" key="8">
    <source>
        <dbReference type="RuleBase" id="RU363041"/>
    </source>
</evidence>
<comment type="subcellular location">
    <subcellularLocation>
        <location evidence="1 8">Cell membrane</location>
        <topology evidence="1 8">Multi-pass membrane protein</topology>
    </subcellularLocation>
</comment>
<dbReference type="GO" id="GO:0005886">
    <property type="term" value="C:plasma membrane"/>
    <property type="evidence" value="ECO:0007669"/>
    <property type="project" value="UniProtKB-SubCell"/>
</dbReference>
<dbReference type="AlphaFoldDB" id="A0A511CVS3"/>
<evidence type="ECO:0000256" key="5">
    <source>
        <dbReference type="ARBA" id="ARBA00022692"/>
    </source>
</evidence>
<dbReference type="Proteomes" id="UP000321328">
    <property type="component" value="Unassembled WGS sequence"/>
</dbReference>
<feature type="transmembrane region" description="Helical" evidence="8">
    <location>
        <begin position="68"/>
        <end position="88"/>
    </location>
</feature>
<dbReference type="OrthoDB" id="5472127at2"/>
<organism evidence="9 10">
    <name type="scientific">Pseudonocardia asaccharolytica DSM 44247 = NBRC 16224</name>
    <dbReference type="NCBI Taxonomy" id="1123024"/>
    <lineage>
        <taxon>Bacteria</taxon>
        <taxon>Bacillati</taxon>
        <taxon>Actinomycetota</taxon>
        <taxon>Actinomycetes</taxon>
        <taxon>Pseudonocardiales</taxon>
        <taxon>Pseudonocardiaceae</taxon>
        <taxon>Pseudonocardia</taxon>
    </lineage>
</organism>
<keyword evidence="4 8" id="KW-1003">Cell membrane</keyword>
<dbReference type="EMBL" id="BJVI01000003">
    <property type="protein sequence ID" value="GEL16676.1"/>
    <property type="molecule type" value="Genomic_DNA"/>
</dbReference>
<feature type="transmembrane region" description="Helical" evidence="8">
    <location>
        <begin position="184"/>
        <end position="201"/>
    </location>
</feature>
<feature type="transmembrane region" description="Helical" evidence="8">
    <location>
        <begin position="213"/>
        <end position="235"/>
    </location>
</feature>
<keyword evidence="6 8" id="KW-1133">Transmembrane helix</keyword>
<protein>
    <recommendedName>
        <fullName evidence="8">Probable membrane transporter protein</fullName>
    </recommendedName>
</protein>
<sequence>MEVVAAGLIVAFGALVQGTVGFGIALVAAPLLAILNPALVPVPVLLLAAAHALLTLAREFRATDWRGVALAMIGRVPGAALGTLAVTLLPDREFSILVALTVLTCAGMSVLRCRLRPTAPILLAAGLVSGASGTASSIGGPPIALVYQHETGPRVRSTLGAYFALGAVLSLLFLGAAGQVHVAGLLDGALMLPFMVGGFLLSNPVRHVLDRGWTRPAVVALAVLSALGLLAKALLT</sequence>
<evidence type="ECO:0000313" key="9">
    <source>
        <dbReference type="EMBL" id="GEL16676.1"/>
    </source>
</evidence>
<dbReference type="InterPro" id="IPR002781">
    <property type="entry name" value="TM_pro_TauE-like"/>
</dbReference>
<comment type="caution">
    <text evidence="9">The sequence shown here is derived from an EMBL/GenBank/DDBJ whole genome shotgun (WGS) entry which is preliminary data.</text>
</comment>
<accession>A0A511CVS3</accession>
<dbReference type="PANTHER" id="PTHR30269:SF37">
    <property type="entry name" value="MEMBRANE TRANSPORTER PROTEIN"/>
    <property type="match status" value="1"/>
</dbReference>